<dbReference type="AlphaFoldDB" id="R7UE85"/>
<protein>
    <submittedName>
        <fullName evidence="1 2">Uncharacterized protein</fullName>
    </submittedName>
</protein>
<name>R7UE85_CAPTE</name>
<accession>R7UE85</accession>
<dbReference type="OrthoDB" id="6138379at2759"/>
<evidence type="ECO:0000313" key="2">
    <source>
        <dbReference type="EnsemblMetazoa" id="CapteP117266"/>
    </source>
</evidence>
<keyword evidence="3" id="KW-1185">Reference proteome</keyword>
<dbReference type="EMBL" id="KB304934">
    <property type="protein sequence ID" value="ELU01572.1"/>
    <property type="molecule type" value="Genomic_DNA"/>
</dbReference>
<organism evidence="1">
    <name type="scientific">Capitella teleta</name>
    <name type="common">Polychaete worm</name>
    <dbReference type="NCBI Taxonomy" id="283909"/>
    <lineage>
        <taxon>Eukaryota</taxon>
        <taxon>Metazoa</taxon>
        <taxon>Spiralia</taxon>
        <taxon>Lophotrochozoa</taxon>
        <taxon>Annelida</taxon>
        <taxon>Polychaeta</taxon>
        <taxon>Sedentaria</taxon>
        <taxon>Scolecida</taxon>
        <taxon>Capitellidae</taxon>
        <taxon>Capitella</taxon>
    </lineage>
</organism>
<reference evidence="2" key="3">
    <citation type="submission" date="2015-06" db="UniProtKB">
        <authorList>
            <consortium name="EnsemblMetazoa"/>
        </authorList>
    </citation>
    <scope>IDENTIFICATION</scope>
</reference>
<dbReference type="Proteomes" id="UP000014760">
    <property type="component" value="Unassembled WGS sequence"/>
</dbReference>
<dbReference type="EnsemblMetazoa" id="CapteT117266">
    <property type="protein sequence ID" value="CapteP117266"/>
    <property type="gene ID" value="CapteG117266"/>
</dbReference>
<reference evidence="1 3" key="2">
    <citation type="journal article" date="2013" name="Nature">
        <title>Insights into bilaterian evolution from three spiralian genomes.</title>
        <authorList>
            <person name="Simakov O."/>
            <person name="Marletaz F."/>
            <person name="Cho S.J."/>
            <person name="Edsinger-Gonzales E."/>
            <person name="Havlak P."/>
            <person name="Hellsten U."/>
            <person name="Kuo D.H."/>
            <person name="Larsson T."/>
            <person name="Lv J."/>
            <person name="Arendt D."/>
            <person name="Savage R."/>
            <person name="Osoegawa K."/>
            <person name="de Jong P."/>
            <person name="Grimwood J."/>
            <person name="Chapman J.A."/>
            <person name="Shapiro H."/>
            <person name="Aerts A."/>
            <person name="Otillar R.P."/>
            <person name="Terry A.Y."/>
            <person name="Boore J.L."/>
            <person name="Grigoriev I.V."/>
            <person name="Lindberg D.R."/>
            <person name="Seaver E.C."/>
            <person name="Weisblat D.A."/>
            <person name="Putnam N.H."/>
            <person name="Rokhsar D.S."/>
        </authorList>
    </citation>
    <scope>NUCLEOTIDE SEQUENCE</scope>
    <source>
        <strain evidence="1 3">I ESC-2004</strain>
    </source>
</reference>
<dbReference type="EMBL" id="AMQN01025521">
    <property type="status" value="NOT_ANNOTATED_CDS"/>
    <property type="molecule type" value="Genomic_DNA"/>
</dbReference>
<feature type="non-terminal residue" evidence="1">
    <location>
        <position position="74"/>
    </location>
</feature>
<proteinExistence type="predicted"/>
<evidence type="ECO:0000313" key="3">
    <source>
        <dbReference type="Proteomes" id="UP000014760"/>
    </source>
</evidence>
<dbReference type="STRING" id="283909.R7UE85"/>
<reference evidence="3" key="1">
    <citation type="submission" date="2012-12" db="EMBL/GenBank/DDBJ databases">
        <authorList>
            <person name="Hellsten U."/>
            <person name="Grimwood J."/>
            <person name="Chapman J.A."/>
            <person name="Shapiro H."/>
            <person name="Aerts A."/>
            <person name="Otillar R.P."/>
            <person name="Terry A.Y."/>
            <person name="Boore J.L."/>
            <person name="Simakov O."/>
            <person name="Marletaz F."/>
            <person name="Cho S.-J."/>
            <person name="Edsinger-Gonzales E."/>
            <person name="Havlak P."/>
            <person name="Kuo D.-H."/>
            <person name="Larsson T."/>
            <person name="Lv J."/>
            <person name="Arendt D."/>
            <person name="Savage R."/>
            <person name="Osoegawa K."/>
            <person name="de Jong P."/>
            <person name="Lindberg D.R."/>
            <person name="Seaver E.C."/>
            <person name="Weisblat D.A."/>
            <person name="Putnam N.H."/>
            <person name="Grigoriev I.V."/>
            <person name="Rokhsar D.S."/>
        </authorList>
    </citation>
    <scope>NUCLEOTIDE SEQUENCE</scope>
    <source>
        <strain evidence="3">I ESC-2004</strain>
    </source>
</reference>
<gene>
    <name evidence="1" type="ORF">CAPTEDRAFT_117266</name>
</gene>
<sequence>MERLLHDRIYAFLQQHEIGLFLDLKKAFDTDFNILLKKLVHYGIRGNALDLLKNYLSNRKQSVKIENSVSSILP</sequence>
<evidence type="ECO:0000313" key="1">
    <source>
        <dbReference type="EMBL" id="ELU01572.1"/>
    </source>
</evidence>
<dbReference type="HOGENOM" id="CLU_2694870_0_0_1"/>